<reference evidence="1" key="1">
    <citation type="journal article" date="2018" name="Genome Biol.">
        <title>SKESA: strategic k-mer extension for scrupulous assemblies.</title>
        <authorList>
            <person name="Souvorov A."/>
            <person name="Agarwala R."/>
            <person name="Lipman D.J."/>
        </authorList>
    </citation>
    <scope>NUCLEOTIDE SEQUENCE</scope>
    <source>
        <strain evidence="1">SFBRL218_S4</strain>
    </source>
</reference>
<accession>A0A8H9MTC3</accession>
<reference evidence="1" key="2">
    <citation type="submission" date="2020-10" db="EMBL/GenBank/DDBJ databases">
        <authorList>
            <consortium name="NCBI Pathogen Detection Project"/>
        </authorList>
    </citation>
    <scope>NUCLEOTIDE SEQUENCE</scope>
    <source>
        <strain evidence="1">SFBRL218_S4</strain>
    </source>
</reference>
<comment type="caution">
    <text evidence="1">The sequence shown here is derived from an EMBL/GenBank/DDBJ whole genome shotgun (WGS) entry which is preliminary data.</text>
</comment>
<protein>
    <submittedName>
        <fullName evidence="1">Uncharacterized protein</fullName>
    </submittedName>
</protein>
<organism evidence="1">
    <name type="scientific">Listeria monocytogenes</name>
    <dbReference type="NCBI Taxonomy" id="1639"/>
    <lineage>
        <taxon>Bacteria</taxon>
        <taxon>Bacillati</taxon>
        <taxon>Bacillota</taxon>
        <taxon>Bacilli</taxon>
        <taxon>Bacillales</taxon>
        <taxon>Listeriaceae</taxon>
        <taxon>Listeria</taxon>
    </lineage>
</organism>
<feature type="non-terminal residue" evidence="1">
    <location>
        <position position="1"/>
    </location>
</feature>
<gene>
    <name evidence="1" type="ORF">IP987_002865</name>
</gene>
<evidence type="ECO:0000313" key="1">
    <source>
        <dbReference type="EMBL" id="HAO5923645.1"/>
    </source>
</evidence>
<dbReference type="AlphaFoldDB" id="A0A8H9MTC3"/>
<proteinExistence type="predicted"/>
<name>A0A8H9MTC3_LISMN</name>
<dbReference type="Proteomes" id="UP000853596">
    <property type="component" value="Unassembled WGS sequence"/>
</dbReference>
<sequence length="144" mass="16783">IFLYILTFKNIEKKGITKERNKQSIGRLLLEKCYIDCITNGTEINEKHEFITQKNSTAIKNIPFINEKILIGFVHDGQLTQEEFQHYINVKSKFTKFVGFIPFKNETSTLEQKKLVDKYIQLSLDELDVALLDGLLQIYPPKND</sequence>
<dbReference type="EMBL" id="DABXZF010000066">
    <property type="protein sequence ID" value="HAO5923645.1"/>
    <property type="molecule type" value="Genomic_DNA"/>
</dbReference>